<evidence type="ECO:0000313" key="3">
    <source>
        <dbReference type="EMBL" id="EAK4358200.1"/>
    </source>
</evidence>
<sequence length="185" mass="22275">MQNYKKLGIEHFLRKDFKTAKIYFSLAYEKRKNKRLFHFITLCDLALKSPKEALLLFEFYLEHYQIKNIDKDLEEILSTIELKNEKNTDETENEIQEAHTLNYKDFLKSEEQIGFKKSFENIIHSTKLVIDNRDDFLDFLEKLLDNGYKDMTLNYIESVMPHFWANERFIKLQEKLIGFKSEIKA</sequence>
<dbReference type="STRING" id="195.ATE51_00238"/>
<dbReference type="Proteomes" id="UP000365807">
    <property type="component" value="Unassembled WGS sequence"/>
</dbReference>
<evidence type="ECO:0000313" key="1">
    <source>
        <dbReference type="EMBL" id="EAJ1076611.1"/>
    </source>
</evidence>
<evidence type="ECO:0000313" key="12">
    <source>
        <dbReference type="Proteomes" id="UP000557830"/>
    </source>
</evidence>
<dbReference type="GO" id="GO:0016301">
    <property type="term" value="F:kinase activity"/>
    <property type="evidence" value="ECO:0007669"/>
    <property type="project" value="UniProtKB-KW"/>
</dbReference>
<evidence type="ECO:0000313" key="2">
    <source>
        <dbReference type="EMBL" id="EAK1510062.1"/>
    </source>
</evidence>
<dbReference type="GeneID" id="66545083"/>
<dbReference type="Proteomes" id="UP000361993">
    <property type="component" value="Unassembled WGS sequence"/>
</dbReference>
<dbReference type="Proteomes" id="UP000411403">
    <property type="component" value="Unassembled WGS sequence"/>
</dbReference>
<keyword evidence="3" id="KW-0808">Transferase</keyword>
<dbReference type="EMBL" id="AACSIE010000005">
    <property type="protein sequence ID" value="EAL9204752.1"/>
    <property type="molecule type" value="Genomic_DNA"/>
</dbReference>
<organism evidence="3 9">
    <name type="scientific">Campylobacter coli</name>
    <dbReference type="NCBI Taxonomy" id="195"/>
    <lineage>
        <taxon>Bacteria</taxon>
        <taxon>Pseudomonadati</taxon>
        <taxon>Campylobacterota</taxon>
        <taxon>Epsilonproteobacteria</taxon>
        <taxon>Campylobacterales</taxon>
        <taxon>Campylobacteraceae</taxon>
        <taxon>Campylobacter</taxon>
    </lineage>
</organism>
<dbReference type="EMBL" id="AACGUZ010000003">
    <property type="protein sequence ID" value="EAK5103165.1"/>
    <property type="molecule type" value="Genomic_DNA"/>
</dbReference>
<accession>A0A0Q2GZ11</accession>
<dbReference type="Proteomes" id="UP000409545">
    <property type="component" value="Unassembled WGS sequence"/>
</dbReference>
<dbReference type="KEGG" id="ccof:VC76_00580"/>
<dbReference type="eggNOG" id="ENOG5032DK7">
    <property type="taxonomic scope" value="Bacteria"/>
</dbReference>
<evidence type="ECO:0000313" key="11">
    <source>
        <dbReference type="Proteomes" id="UP000411403"/>
    </source>
</evidence>
<dbReference type="OrthoDB" id="5372592at2"/>
<evidence type="ECO:0000313" key="7">
    <source>
        <dbReference type="Proteomes" id="UP000352088"/>
    </source>
</evidence>
<dbReference type="EMBL" id="AABUYW010000004">
    <property type="protein sequence ID" value="EAJ1076611.1"/>
    <property type="molecule type" value="Genomic_DNA"/>
</dbReference>
<dbReference type="EMBL" id="AACDUL010000014">
    <property type="protein sequence ID" value="EAK1510062.1"/>
    <property type="molecule type" value="Genomic_DNA"/>
</dbReference>
<dbReference type="AlphaFoldDB" id="A0A0Q2GZ11"/>
<proteinExistence type="predicted"/>
<keyword evidence="3" id="KW-0418">Kinase</keyword>
<evidence type="ECO:0000313" key="8">
    <source>
        <dbReference type="Proteomes" id="UP000361993"/>
    </source>
</evidence>
<protein>
    <submittedName>
        <fullName evidence="3">Histidine kinase</fullName>
    </submittedName>
</protein>
<comment type="caution">
    <text evidence="3">The sequence shown here is derived from an EMBL/GenBank/DDBJ whole genome shotgun (WGS) entry which is preliminary data.</text>
</comment>
<dbReference type="Proteomes" id="UP000557830">
    <property type="component" value="Unassembled WGS sequence"/>
</dbReference>
<dbReference type="EMBL" id="AACQHW010000006">
    <property type="protein sequence ID" value="EAL6851108.1"/>
    <property type="molecule type" value="Genomic_DNA"/>
</dbReference>
<gene>
    <name evidence="4" type="ORF">B9Q54_02625</name>
    <name evidence="1" type="ORF">BU953_03110</name>
    <name evidence="3" type="ORF">C6T04_04565</name>
    <name evidence="2" type="ORF">CJD00_07325</name>
    <name evidence="5" type="ORF">DSX26_06480</name>
    <name evidence="6" type="ORF">DYU70_06230</name>
</gene>
<dbReference type="Proteomes" id="UP000352088">
    <property type="component" value="Unassembled WGS sequence"/>
</dbReference>
<evidence type="ECO:0000313" key="9">
    <source>
        <dbReference type="Proteomes" id="UP000365807"/>
    </source>
</evidence>
<evidence type="ECO:0000313" key="10">
    <source>
        <dbReference type="Proteomes" id="UP000409545"/>
    </source>
</evidence>
<evidence type="ECO:0000313" key="5">
    <source>
        <dbReference type="EMBL" id="EAL6851108.1"/>
    </source>
</evidence>
<evidence type="ECO:0000313" key="4">
    <source>
        <dbReference type="EMBL" id="EAK5103165.1"/>
    </source>
</evidence>
<dbReference type="KEGG" id="ccoo:ATE51_00238"/>
<reference evidence="3 9" key="2">
    <citation type="submission" date="2018-06" db="EMBL/GenBank/DDBJ databases">
        <authorList>
            <consortium name="NARMS: The National Antimicrobial Resistance Monitoring System"/>
        </authorList>
    </citation>
    <scope>NUCLEOTIDE SEQUENCE [LARGE SCALE GENOMIC DNA]</scope>
    <source>
        <strain evidence="6 11">CVM N17C171</strain>
        <strain evidence="5 7">CVM N17C548</strain>
        <strain evidence="3 9">FSIS11807978</strain>
        <strain evidence="1 12">FSIS1609200</strain>
        <strain evidence="4 10">FSIS1711007</strain>
    </source>
</reference>
<dbReference type="EMBL" id="AACGFG010000005">
    <property type="protein sequence ID" value="EAK4358200.1"/>
    <property type="molecule type" value="Genomic_DNA"/>
</dbReference>
<reference evidence="2 8" key="1">
    <citation type="submission" date="2018-05" db="EMBL/GenBank/DDBJ databases">
        <authorList>
            <consortium name="GenomeTrakr network: Whole genome sequencing for foodborne pathogen traceback"/>
        </authorList>
    </citation>
    <scope>NUCLEOTIDE SEQUENCE [LARGE SCALE GENOMIC DNA]</scope>
    <source>
        <strain evidence="2 8">NC_C6016</strain>
    </source>
</reference>
<dbReference type="RefSeq" id="WP_002781959.1">
    <property type="nucleotide sequence ID" value="NZ_AANHVQ020000002.1"/>
</dbReference>
<evidence type="ECO:0000313" key="6">
    <source>
        <dbReference type="EMBL" id="EAL9204752.1"/>
    </source>
</evidence>
<name>A0A0Q2GZ11_CAMCO</name>